<reference evidence="4 5" key="1">
    <citation type="journal article" date="2016" name="Nat. Commun.">
        <title>Thousands of microbial genomes shed light on interconnected biogeochemical processes in an aquifer system.</title>
        <authorList>
            <person name="Anantharaman K."/>
            <person name="Brown C.T."/>
            <person name="Hug L.A."/>
            <person name="Sharon I."/>
            <person name="Castelle C.J."/>
            <person name="Probst A.J."/>
            <person name="Thomas B.C."/>
            <person name="Singh A."/>
            <person name="Wilkins M.J."/>
            <person name="Karaoz U."/>
            <person name="Brodie E.L."/>
            <person name="Williams K.H."/>
            <person name="Hubbard S.S."/>
            <person name="Banfield J.F."/>
        </authorList>
    </citation>
    <scope>NUCLEOTIDE SEQUENCE [LARGE SCALE GENOMIC DNA]</scope>
</reference>
<dbReference type="GO" id="GO:0032259">
    <property type="term" value="P:methylation"/>
    <property type="evidence" value="ECO:0007669"/>
    <property type="project" value="UniProtKB-KW"/>
</dbReference>
<dbReference type="Gene3D" id="3.40.50.150">
    <property type="entry name" value="Vaccinia Virus protein VP39"/>
    <property type="match status" value="1"/>
</dbReference>
<protein>
    <submittedName>
        <fullName evidence="4">Uncharacterized protein</fullName>
    </submittedName>
</protein>
<keyword evidence="1" id="KW-0489">Methyltransferase</keyword>
<dbReference type="CDD" id="cd02440">
    <property type="entry name" value="AdoMet_MTases"/>
    <property type="match status" value="1"/>
</dbReference>
<dbReference type="InterPro" id="IPR029063">
    <property type="entry name" value="SAM-dependent_MTases_sf"/>
</dbReference>
<dbReference type="AlphaFoldDB" id="A0A1F5Z6C7"/>
<proteinExistence type="predicted"/>
<evidence type="ECO:0000313" key="5">
    <source>
        <dbReference type="Proteomes" id="UP000177354"/>
    </source>
</evidence>
<dbReference type="InterPro" id="IPR026170">
    <property type="entry name" value="FAM173A/B"/>
</dbReference>
<dbReference type="GO" id="GO:0016279">
    <property type="term" value="F:protein-lysine N-methyltransferase activity"/>
    <property type="evidence" value="ECO:0007669"/>
    <property type="project" value="InterPro"/>
</dbReference>
<dbReference type="PANTHER" id="PTHR13610:SF9">
    <property type="entry name" value="FI06469P"/>
    <property type="match status" value="1"/>
</dbReference>
<dbReference type="EMBL" id="MFJF01000008">
    <property type="protein sequence ID" value="OGG07854.1"/>
    <property type="molecule type" value="Genomic_DNA"/>
</dbReference>
<evidence type="ECO:0000313" key="4">
    <source>
        <dbReference type="EMBL" id="OGG07854.1"/>
    </source>
</evidence>
<accession>A0A1F5Z6C7</accession>
<dbReference type="PANTHER" id="PTHR13610">
    <property type="entry name" value="METHYLTRANSFERASE DOMAIN-CONTAINING PROTEIN"/>
    <property type="match status" value="1"/>
</dbReference>
<organism evidence="4 5">
    <name type="scientific">Candidatus Gottesmanbacteria bacterium RIFCSPHIGHO2_01_FULL_40_15</name>
    <dbReference type="NCBI Taxonomy" id="1798376"/>
    <lineage>
        <taxon>Bacteria</taxon>
        <taxon>Candidatus Gottesmaniibacteriota</taxon>
    </lineage>
</organism>
<comment type="caution">
    <text evidence="4">The sequence shown here is derived from an EMBL/GenBank/DDBJ whole genome shotgun (WGS) entry which is preliminary data.</text>
</comment>
<evidence type="ECO:0000256" key="1">
    <source>
        <dbReference type="ARBA" id="ARBA00022603"/>
    </source>
</evidence>
<evidence type="ECO:0000256" key="2">
    <source>
        <dbReference type="ARBA" id="ARBA00022679"/>
    </source>
</evidence>
<dbReference type="Proteomes" id="UP000177354">
    <property type="component" value="Unassembled WGS sequence"/>
</dbReference>
<evidence type="ECO:0000256" key="3">
    <source>
        <dbReference type="ARBA" id="ARBA00022691"/>
    </source>
</evidence>
<sequence length="164" mass="18847">MDLIFILPVLILILLALYLLFQGAIYVPSNEKAINAIIKMAKVKKGGKIADLGSGDGRIVIAFARSGIQAHGFEINPFLVLFSRWNIKKEKLTDRASIHWQDFWKINFNPYNAVVVFGIDYMMGRLEKKLRSEMRPGSKILLNIFPFPKWPYSQKKHGVYLYKT</sequence>
<name>A0A1F5Z6C7_9BACT</name>
<keyword evidence="2" id="KW-0808">Transferase</keyword>
<dbReference type="SUPFAM" id="SSF53335">
    <property type="entry name" value="S-adenosyl-L-methionine-dependent methyltransferases"/>
    <property type="match status" value="1"/>
</dbReference>
<keyword evidence="3" id="KW-0949">S-adenosyl-L-methionine</keyword>
<gene>
    <name evidence="4" type="ORF">A2777_03275</name>
</gene>